<dbReference type="SMART" id="SM00612">
    <property type="entry name" value="Kelch"/>
    <property type="match status" value="5"/>
</dbReference>
<dbReference type="InterPro" id="IPR011333">
    <property type="entry name" value="SKP1/BTB/POZ_sf"/>
</dbReference>
<dbReference type="InterPro" id="IPR017096">
    <property type="entry name" value="BTB-kelch_protein"/>
</dbReference>
<dbReference type="GeneID" id="109479573"/>
<dbReference type="Gene3D" id="2.120.10.80">
    <property type="entry name" value="Kelch-type beta propeller"/>
    <property type="match status" value="1"/>
</dbReference>
<evidence type="ECO:0000259" key="4">
    <source>
        <dbReference type="PROSITE" id="PS50097"/>
    </source>
</evidence>
<dbReference type="Pfam" id="PF07707">
    <property type="entry name" value="BACK"/>
    <property type="match status" value="1"/>
</dbReference>
<feature type="region of interest" description="Disordered" evidence="3">
    <location>
        <begin position="1"/>
        <end position="54"/>
    </location>
</feature>
<dbReference type="SUPFAM" id="SSF117281">
    <property type="entry name" value="Kelch motif"/>
    <property type="match status" value="1"/>
</dbReference>
<evidence type="ECO:0000256" key="1">
    <source>
        <dbReference type="ARBA" id="ARBA00022441"/>
    </source>
</evidence>
<protein>
    <submittedName>
        <fullName evidence="6">Kelch-like protein 24</fullName>
    </submittedName>
</protein>
<accession>A0A6P5A1P5</accession>
<name>A0A6P5A1P5_BRABE</name>
<evidence type="ECO:0000256" key="3">
    <source>
        <dbReference type="SAM" id="MobiDB-lite"/>
    </source>
</evidence>
<dbReference type="Gene3D" id="3.30.710.10">
    <property type="entry name" value="Potassium Channel Kv1.1, Chain A"/>
    <property type="match status" value="1"/>
</dbReference>
<dbReference type="Proteomes" id="UP000515135">
    <property type="component" value="Unplaced"/>
</dbReference>
<dbReference type="InterPro" id="IPR000210">
    <property type="entry name" value="BTB/POZ_dom"/>
</dbReference>
<dbReference type="KEGG" id="bbel:109479573"/>
<feature type="compositionally biased region" description="Polar residues" evidence="3">
    <location>
        <begin position="1"/>
        <end position="13"/>
    </location>
</feature>
<dbReference type="PIRSF" id="PIRSF037037">
    <property type="entry name" value="Kelch-like_protein_gigaxonin"/>
    <property type="match status" value="1"/>
</dbReference>
<dbReference type="Pfam" id="PF00651">
    <property type="entry name" value="BTB"/>
    <property type="match status" value="1"/>
</dbReference>
<proteinExistence type="predicted"/>
<organism evidence="5 6">
    <name type="scientific">Branchiostoma belcheri</name>
    <name type="common">Amphioxus</name>
    <dbReference type="NCBI Taxonomy" id="7741"/>
    <lineage>
        <taxon>Eukaryota</taxon>
        <taxon>Metazoa</taxon>
        <taxon>Chordata</taxon>
        <taxon>Cephalochordata</taxon>
        <taxon>Leptocardii</taxon>
        <taxon>Amphioxiformes</taxon>
        <taxon>Branchiostomatidae</taxon>
        <taxon>Branchiostoma</taxon>
    </lineage>
</organism>
<evidence type="ECO:0000256" key="2">
    <source>
        <dbReference type="ARBA" id="ARBA00022737"/>
    </source>
</evidence>
<feature type="compositionally biased region" description="Polar residues" evidence="3">
    <location>
        <begin position="21"/>
        <end position="34"/>
    </location>
</feature>
<dbReference type="InterPro" id="IPR011705">
    <property type="entry name" value="BACK"/>
</dbReference>
<dbReference type="PANTHER" id="PTHR45632">
    <property type="entry name" value="LD33804P"/>
    <property type="match status" value="1"/>
</dbReference>
<dbReference type="AlphaFoldDB" id="A0A6P5A1P5"/>
<reference evidence="6" key="1">
    <citation type="submission" date="2025-08" db="UniProtKB">
        <authorList>
            <consortium name="RefSeq"/>
        </authorList>
    </citation>
    <scope>IDENTIFICATION</scope>
    <source>
        <tissue evidence="6">Gonad</tissue>
    </source>
</reference>
<dbReference type="PROSITE" id="PS50097">
    <property type="entry name" value="BTB"/>
    <property type="match status" value="1"/>
</dbReference>
<dbReference type="InterPro" id="IPR006652">
    <property type="entry name" value="Kelch_1"/>
</dbReference>
<dbReference type="RefSeq" id="XP_019637122.1">
    <property type="nucleotide sequence ID" value="XM_019781563.1"/>
</dbReference>
<dbReference type="Gene3D" id="1.25.40.420">
    <property type="match status" value="1"/>
</dbReference>
<dbReference type="Pfam" id="PF24981">
    <property type="entry name" value="Beta-prop_ATRN-LZTR1"/>
    <property type="match status" value="1"/>
</dbReference>
<dbReference type="SUPFAM" id="SSF54695">
    <property type="entry name" value="POZ domain"/>
    <property type="match status" value="1"/>
</dbReference>
<keyword evidence="5" id="KW-1185">Reference proteome</keyword>
<sequence length="664" mass="76199">MASPENDPQNNPGNWEEHNFAVNNSDTTDPTSTGQQQQQQQPSDNHDTQPYDDSYTIQDSRLSTELHKGLGKLYSSGLLTDVVLKVGKERFSCHRNVLASVSPYFFAMFTNGLAESHQREVEITGIDAGTMKKILSYIYTTEVEITEDNVERLLVAANMLQLTMLVEDCGNFMFERVSNSNCIGMWIFGDTHNSSMLRDGARQWINFNFDTVRKEEEFLHMDQERLMDIIFSDMLEVEREEIVFEAAMSWLKYDVPQRKQYTADVLKYVRLVLLPPDYLFDRVEKEELVMSSPECVQYLDRVKQFHILKDRRNKLNLNTIPRLGMFNTDAIVCVDLKPRENTEGGDNQHVVDCYNPLDKKWACLPPLPKSVMFPGVVTAVINTLYVAGGTLKNETVSNDLYRYDILKNEWVQEPSMLHPRTQFGLVASCTHLYAIGGDSNGTSLSSVEAYHLVKKEWQELCPLPRKMRCHSTVMFNGVIYVLGGEVENVLMQRTLSNRVYKYLPNLDRWFEDLPMQIPRALAMATVLDNAIYIMGGFAELTQNWLSFSDPEHVLSATEVFRPQENYWSFGPHLPKEICAAGIVTLKNKIFVLGGEGEGDFWNHILMYDPELAYWTVLPDVLPEYVSSFGCAVVKFHNLAMIEEVKWYRSEEMPWMSQNQRVVGL</sequence>
<dbReference type="SMART" id="SM00875">
    <property type="entry name" value="BACK"/>
    <property type="match status" value="1"/>
</dbReference>
<keyword evidence="1" id="KW-0880">Kelch repeat</keyword>
<keyword evidence="2" id="KW-0677">Repeat</keyword>
<dbReference type="SMART" id="SM00225">
    <property type="entry name" value="BTB"/>
    <property type="match status" value="1"/>
</dbReference>
<dbReference type="InterPro" id="IPR056737">
    <property type="entry name" value="Beta-prop_ATRN-MKLN-like"/>
</dbReference>
<gene>
    <name evidence="6" type="primary">LOC109479573</name>
</gene>
<dbReference type="InterPro" id="IPR015915">
    <property type="entry name" value="Kelch-typ_b-propeller"/>
</dbReference>
<evidence type="ECO:0000313" key="6">
    <source>
        <dbReference type="RefSeq" id="XP_019637122.1"/>
    </source>
</evidence>
<feature type="domain" description="BTB" evidence="4">
    <location>
        <begin position="80"/>
        <end position="147"/>
    </location>
</feature>
<dbReference type="FunFam" id="1.25.40.420:FF:000001">
    <property type="entry name" value="Kelch-like family member 12"/>
    <property type="match status" value="1"/>
</dbReference>
<dbReference type="OrthoDB" id="45365at2759"/>
<dbReference type="PANTHER" id="PTHR45632:SF5">
    <property type="entry name" value="KELCH-LIKE PROTEIN 22"/>
    <property type="match status" value="1"/>
</dbReference>
<dbReference type="Pfam" id="PF01344">
    <property type="entry name" value="Kelch_1"/>
    <property type="match status" value="1"/>
</dbReference>
<evidence type="ECO:0000313" key="5">
    <source>
        <dbReference type="Proteomes" id="UP000515135"/>
    </source>
</evidence>